<proteinExistence type="predicted"/>
<evidence type="ECO:0000313" key="2">
    <source>
        <dbReference type="EMBL" id="MBB5030877.1"/>
    </source>
</evidence>
<protein>
    <submittedName>
        <fullName evidence="2">Putative membrane protein YgcG</fullName>
    </submittedName>
</protein>
<gene>
    <name evidence="2" type="ORF">HNQ65_000431</name>
</gene>
<reference evidence="2 3" key="1">
    <citation type="submission" date="2020-08" db="EMBL/GenBank/DDBJ databases">
        <title>Genomic Encyclopedia of Type Strains, Phase IV (KMG-IV): sequencing the most valuable type-strain genomes for metagenomic binning, comparative biology and taxonomic classification.</title>
        <authorList>
            <person name="Goeker M."/>
        </authorList>
    </citation>
    <scope>NUCLEOTIDE SEQUENCE [LARGE SCALE GENOMIC DNA]</scope>
    <source>
        <strain evidence="2 3">DSM 12252</strain>
    </source>
</reference>
<dbReference type="Gene3D" id="3.10.310.50">
    <property type="match status" value="1"/>
</dbReference>
<dbReference type="RefSeq" id="WP_184337829.1">
    <property type="nucleotide sequence ID" value="NZ_JACHIG010000001.1"/>
</dbReference>
<keyword evidence="3" id="KW-1185">Reference proteome</keyword>
<sequence length="207" mass="22839">MRCPACRAPATETDAACRQCGFSLEVADRSFGIAPTLQKPISDLSGVLGSLSRRRAAQIIAGVERRFPQLSIAAVLMEVPQQAPIVPYAFWLFNRGSLSSAVEKGGENRLVMLLIDTSSDRAIAMMGYGLEPFLQENYLQACLQAAHQPLVKKRYAQAIESFARELDRQLVEVCQVLPKQYGLVDESRWLDSCAPGDDRLGMAENLY</sequence>
<dbReference type="AlphaFoldDB" id="A0A7W7Y773"/>
<dbReference type="InterPro" id="IPR007621">
    <property type="entry name" value="TPM_dom"/>
</dbReference>
<dbReference type="Pfam" id="PF04536">
    <property type="entry name" value="TPM_phosphatase"/>
    <property type="match status" value="1"/>
</dbReference>
<organism evidence="2 3">
    <name type="scientific">Prosthecobacter vanneervenii</name>
    <dbReference type="NCBI Taxonomy" id="48466"/>
    <lineage>
        <taxon>Bacteria</taxon>
        <taxon>Pseudomonadati</taxon>
        <taxon>Verrucomicrobiota</taxon>
        <taxon>Verrucomicrobiia</taxon>
        <taxon>Verrucomicrobiales</taxon>
        <taxon>Verrucomicrobiaceae</taxon>
        <taxon>Prosthecobacter</taxon>
    </lineage>
</organism>
<comment type="caution">
    <text evidence="2">The sequence shown here is derived from an EMBL/GenBank/DDBJ whole genome shotgun (WGS) entry which is preliminary data.</text>
</comment>
<evidence type="ECO:0000313" key="3">
    <source>
        <dbReference type="Proteomes" id="UP000590740"/>
    </source>
</evidence>
<evidence type="ECO:0000259" key="1">
    <source>
        <dbReference type="Pfam" id="PF04536"/>
    </source>
</evidence>
<dbReference type="Proteomes" id="UP000590740">
    <property type="component" value="Unassembled WGS sequence"/>
</dbReference>
<dbReference type="EMBL" id="JACHIG010000001">
    <property type="protein sequence ID" value="MBB5030877.1"/>
    <property type="molecule type" value="Genomic_DNA"/>
</dbReference>
<feature type="domain" description="TPM" evidence="1">
    <location>
        <begin position="46"/>
        <end position="168"/>
    </location>
</feature>
<accession>A0A7W7Y773</accession>
<name>A0A7W7Y773_9BACT</name>